<gene>
    <name evidence="1" type="ORF">CEXT_779051</name>
</gene>
<evidence type="ECO:0000313" key="1">
    <source>
        <dbReference type="EMBL" id="GIX69458.1"/>
    </source>
</evidence>
<evidence type="ECO:0008006" key="3">
    <source>
        <dbReference type="Google" id="ProtNLM"/>
    </source>
</evidence>
<protein>
    <recommendedName>
        <fullName evidence="3">Secreted protein</fullName>
    </recommendedName>
</protein>
<keyword evidence="2" id="KW-1185">Reference proteome</keyword>
<proteinExistence type="predicted"/>
<dbReference type="Proteomes" id="UP001054945">
    <property type="component" value="Unassembled WGS sequence"/>
</dbReference>
<accession>A0AAV4MAT2</accession>
<comment type="caution">
    <text evidence="1">The sequence shown here is derived from an EMBL/GenBank/DDBJ whole genome shotgun (WGS) entry which is preliminary data.</text>
</comment>
<dbReference type="EMBL" id="BPLR01019585">
    <property type="protein sequence ID" value="GIX69458.1"/>
    <property type="molecule type" value="Genomic_DNA"/>
</dbReference>
<evidence type="ECO:0000313" key="2">
    <source>
        <dbReference type="Proteomes" id="UP001054945"/>
    </source>
</evidence>
<name>A0AAV4MAT2_CAEEX</name>
<reference evidence="1 2" key="1">
    <citation type="submission" date="2021-06" db="EMBL/GenBank/DDBJ databases">
        <title>Caerostris extrusa draft genome.</title>
        <authorList>
            <person name="Kono N."/>
            <person name="Arakawa K."/>
        </authorList>
    </citation>
    <scope>NUCLEOTIDE SEQUENCE [LARGE SCALE GENOMIC DNA]</scope>
</reference>
<dbReference type="AlphaFoldDB" id="A0AAV4MAT2"/>
<sequence length="109" mass="12485">MLCQGRTFSFFPPLPNSDRLMTLSSVVAWPTLTVSMGEKAQGMKKKKIGWGYCFCGRRLTTAKRDRRTRPKDLIRTMPLKRSRRSFSCHTSPTPACCLSCLERAPQREK</sequence>
<organism evidence="1 2">
    <name type="scientific">Caerostris extrusa</name>
    <name type="common">Bark spider</name>
    <name type="synonym">Caerostris bankana</name>
    <dbReference type="NCBI Taxonomy" id="172846"/>
    <lineage>
        <taxon>Eukaryota</taxon>
        <taxon>Metazoa</taxon>
        <taxon>Ecdysozoa</taxon>
        <taxon>Arthropoda</taxon>
        <taxon>Chelicerata</taxon>
        <taxon>Arachnida</taxon>
        <taxon>Araneae</taxon>
        <taxon>Araneomorphae</taxon>
        <taxon>Entelegynae</taxon>
        <taxon>Araneoidea</taxon>
        <taxon>Araneidae</taxon>
        <taxon>Caerostris</taxon>
    </lineage>
</organism>